<dbReference type="SUPFAM" id="SSF69369">
    <property type="entry name" value="Cloacin translocation domain"/>
    <property type="match status" value="1"/>
</dbReference>
<dbReference type="Pfam" id="PF21431">
    <property type="entry name" value="Col-Pyo_DNase"/>
    <property type="match status" value="1"/>
</dbReference>
<keyword evidence="4" id="KW-0255">Endonuclease</keyword>
<accession>A0A5C5PT96</accession>
<evidence type="ECO:0000256" key="7">
    <source>
        <dbReference type="ARBA" id="ARBA00023048"/>
    </source>
</evidence>
<keyword evidence="6" id="KW-0044">Antibiotic</keyword>
<dbReference type="InterPro" id="IPR016128">
    <property type="entry name" value="Pyosin/cloacin_T_dom"/>
</dbReference>
<sequence>MVLLFGFVQSNRKGPTSIIQYPFIESPAHQSGGLLYGSRALEGLLLPGVLCPGIEARARAVELKSREVPYTPAPPRPSPKPAPPPTLQPPTKGCVFAKSCTLPNGVIEHKNPNGFVPLESLTEYGAYAVLGTVGEITSAGTPLGWVGGSGSAASVVTRLGGSLALAATSTGSAVAAPFLVGSAALLMPNTTSSDSAFYKSEQYAQLSQGNTQVRMNLKYLDDGAVSVYGFYTGNQPDWRQVPVIAAVRRGEQLVADVGNGLEVIWTPAVDTGAVLGIPALEGMTLKPGAWVFPATEQTDRILENPEHPPQYQDFIIWFPTQPQIAPIYLSLSVRYTPGVVSGAGEDMSAIWLDHASSGMGAPIPTAVVDVLRGRTYSRFDSFRRAFWREVSRVPELADQFNVRVLQKAQKGNAPLVDFFDKAGKRQRYELHHLTRIVDGGSVYDVDNIRVNTPKNHIALHEQE</sequence>
<dbReference type="InterPro" id="IPR037146">
    <property type="entry name" value="Colicin/pyocin_DNase_dom_sf"/>
</dbReference>
<feature type="compositionally biased region" description="Pro residues" evidence="8">
    <location>
        <begin position="71"/>
        <end position="88"/>
    </location>
</feature>
<dbReference type="EMBL" id="VFIP01000053">
    <property type="protein sequence ID" value="TWR84079.1"/>
    <property type="molecule type" value="Genomic_DNA"/>
</dbReference>
<dbReference type="Pfam" id="PF06958">
    <property type="entry name" value="Pyocin_S"/>
    <property type="match status" value="1"/>
</dbReference>
<reference evidence="10 11" key="1">
    <citation type="submission" date="2019-06" db="EMBL/GenBank/DDBJ databases">
        <title>Pseudomonas bimorpha sp. nov. isolated from bovine raw milk and skim milk concentrate.</title>
        <authorList>
            <person name="Hofmann K."/>
            <person name="Huptas C."/>
            <person name="Doll E."/>
            <person name="Scherer S."/>
            <person name="Wenning M."/>
        </authorList>
    </citation>
    <scope>NUCLEOTIDE SEQUENCE [LARGE SCALE GENOMIC DNA]</scope>
    <source>
        <strain evidence="10 11">DSM 108990</strain>
    </source>
</reference>
<dbReference type="GO" id="GO:0042742">
    <property type="term" value="P:defense response to bacterium"/>
    <property type="evidence" value="ECO:0007669"/>
    <property type="project" value="UniProtKB-KW"/>
</dbReference>
<evidence type="ECO:0000256" key="8">
    <source>
        <dbReference type="SAM" id="MobiDB-lite"/>
    </source>
</evidence>
<comment type="caution">
    <text evidence="10">The sequence shown here is derived from an EMBL/GenBank/DDBJ whole genome shotgun (WGS) entry which is preliminary data.</text>
</comment>
<evidence type="ECO:0000256" key="5">
    <source>
        <dbReference type="ARBA" id="ARBA00022801"/>
    </source>
</evidence>
<feature type="domain" description="Pyosin/cloacin translocation" evidence="9">
    <location>
        <begin position="201"/>
        <end position="329"/>
    </location>
</feature>
<dbReference type="GO" id="GO:0031640">
    <property type="term" value="P:killing of cells of another organism"/>
    <property type="evidence" value="ECO:0007669"/>
    <property type="project" value="UniProtKB-KW"/>
</dbReference>
<dbReference type="SUPFAM" id="SSF54060">
    <property type="entry name" value="His-Me finger endonucleases"/>
    <property type="match status" value="1"/>
</dbReference>
<evidence type="ECO:0000256" key="6">
    <source>
        <dbReference type="ARBA" id="ARBA00023022"/>
    </source>
</evidence>
<evidence type="ECO:0000313" key="11">
    <source>
        <dbReference type="Proteomes" id="UP000317901"/>
    </source>
</evidence>
<dbReference type="OrthoDB" id="2067488at2"/>
<evidence type="ECO:0000256" key="1">
    <source>
        <dbReference type="ARBA" id="ARBA00006811"/>
    </source>
</evidence>
<organism evidence="10 11">
    <name type="scientific">Pseudomonas saxonica</name>
    <dbReference type="NCBI Taxonomy" id="2600598"/>
    <lineage>
        <taxon>Bacteria</taxon>
        <taxon>Pseudomonadati</taxon>
        <taxon>Pseudomonadota</taxon>
        <taxon>Gammaproteobacteria</taxon>
        <taxon>Pseudomonadales</taxon>
        <taxon>Pseudomonadaceae</taxon>
        <taxon>Pseudomonas</taxon>
    </lineage>
</organism>
<evidence type="ECO:0000256" key="4">
    <source>
        <dbReference type="ARBA" id="ARBA00022759"/>
    </source>
</evidence>
<keyword evidence="3" id="KW-0540">Nuclease</keyword>
<evidence type="ECO:0000256" key="2">
    <source>
        <dbReference type="ARBA" id="ARBA00022529"/>
    </source>
</evidence>
<evidence type="ECO:0000313" key="10">
    <source>
        <dbReference type="EMBL" id="TWR84079.1"/>
    </source>
</evidence>
<protein>
    <submittedName>
        <fullName evidence="10">Pyocin</fullName>
    </submittedName>
</protein>
<dbReference type="GO" id="GO:0004519">
    <property type="term" value="F:endonuclease activity"/>
    <property type="evidence" value="ECO:0007669"/>
    <property type="project" value="UniProtKB-KW"/>
</dbReference>
<feature type="region of interest" description="Disordered" evidence="8">
    <location>
        <begin position="67"/>
        <end position="90"/>
    </location>
</feature>
<dbReference type="AlphaFoldDB" id="A0A5C5PT96"/>
<dbReference type="Gene3D" id="3.90.540.10">
    <property type="entry name" value="Colicin/pyocin, DNase domain"/>
    <property type="match status" value="1"/>
</dbReference>
<keyword evidence="5" id="KW-0378">Hydrolase</keyword>
<dbReference type="Proteomes" id="UP000317901">
    <property type="component" value="Unassembled WGS sequence"/>
</dbReference>
<evidence type="ECO:0000256" key="3">
    <source>
        <dbReference type="ARBA" id="ARBA00022722"/>
    </source>
</evidence>
<comment type="similarity">
    <text evidence="1">Belongs to the colicin/pyosin nuclease family.</text>
</comment>
<proteinExistence type="inferred from homology"/>
<dbReference type="GO" id="GO:0016787">
    <property type="term" value="F:hydrolase activity"/>
    <property type="evidence" value="ECO:0007669"/>
    <property type="project" value="UniProtKB-KW"/>
</dbReference>
<keyword evidence="2" id="KW-0929">Antimicrobial</keyword>
<dbReference type="InterPro" id="IPR036302">
    <property type="entry name" value="Pyosin/cloacin_T_dom_sf"/>
</dbReference>
<dbReference type="InterPro" id="IPR044925">
    <property type="entry name" value="His-Me_finger_sf"/>
</dbReference>
<evidence type="ECO:0000259" key="9">
    <source>
        <dbReference type="Pfam" id="PF06958"/>
    </source>
</evidence>
<gene>
    <name evidence="10" type="ORF">FJD37_20105</name>
</gene>
<keyword evidence="7" id="KW-0078">Bacteriocin</keyword>
<name>A0A5C5PT96_9PSED</name>